<protein>
    <submittedName>
        <fullName evidence="1">Haloacid dehalogenase-like hydrolase</fullName>
    </submittedName>
</protein>
<accession>A0A0D6LGH1</accession>
<organism evidence="1 2">
    <name type="scientific">Ancylostoma ceylanicum</name>
    <dbReference type="NCBI Taxonomy" id="53326"/>
    <lineage>
        <taxon>Eukaryota</taxon>
        <taxon>Metazoa</taxon>
        <taxon>Ecdysozoa</taxon>
        <taxon>Nematoda</taxon>
        <taxon>Chromadorea</taxon>
        <taxon>Rhabditida</taxon>
        <taxon>Rhabditina</taxon>
        <taxon>Rhabditomorpha</taxon>
        <taxon>Strongyloidea</taxon>
        <taxon>Ancylostomatidae</taxon>
        <taxon>Ancylostomatinae</taxon>
        <taxon>Ancylostoma</taxon>
    </lineage>
</organism>
<evidence type="ECO:0000313" key="2">
    <source>
        <dbReference type="Proteomes" id="UP000054495"/>
    </source>
</evidence>
<dbReference type="PANTHER" id="PTHR43434">
    <property type="entry name" value="PHOSPHOGLYCOLATE PHOSPHATASE"/>
    <property type="match status" value="1"/>
</dbReference>
<dbReference type="SFLD" id="SFLDG01129">
    <property type="entry name" value="C1.5:_HAD__Beta-PGM__Phosphata"/>
    <property type="match status" value="1"/>
</dbReference>
<name>A0A0D6LGH1_9BILA</name>
<proteinExistence type="predicted"/>
<dbReference type="PANTHER" id="PTHR43434:SF22">
    <property type="entry name" value="PHOSPHOGLYCOLATE PHOSPHATASE"/>
    <property type="match status" value="1"/>
</dbReference>
<keyword evidence="1" id="KW-0378">Hydrolase</keyword>
<dbReference type="GO" id="GO:0008967">
    <property type="term" value="F:phosphoglycolate phosphatase activity"/>
    <property type="evidence" value="ECO:0007669"/>
    <property type="project" value="TreeGrafter"/>
</dbReference>
<dbReference type="InterPro" id="IPR023214">
    <property type="entry name" value="HAD_sf"/>
</dbReference>
<dbReference type="Pfam" id="PF00702">
    <property type="entry name" value="Hydrolase"/>
    <property type="match status" value="1"/>
</dbReference>
<dbReference type="Gene3D" id="1.10.150.240">
    <property type="entry name" value="Putative phosphatase, domain 2"/>
    <property type="match status" value="1"/>
</dbReference>
<dbReference type="InterPro" id="IPR023198">
    <property type="entry name" value="PGP-like_dom2"/>
</dbReference>
<evidence type="ECO:0000313" key="1">
    <source>
        <dbReference type="EMBL" id="EPB71175.1"/>
    </source>
</evidence>
<dbReference type="SFLD" id="SFLDS00003">
    <property type="entry name" value="Haloacid_Dehalogenase"/>
    <property type="match status" value="1"/>
</dbReference>
<dbReference type="InterPro" id="IPR036412">
    <property type="entry name" value="HAD-like_sf"/>
</dbReference>
<dbReference type="EMBL" id="KE125131">
    <property type="protein sequence ID" value="EPB71175.1"/>
    <property type="molecule type" value="Genomic_DNA"/>
</dbReference>
<keyword evidence="2" id="KW-1185">Reference proteome</keyword>
<sequence>MREFASASSFLLLNANLPVTLTFNNNAGFFLLKANVSGLEIAAIAPNMGRMRISPQLVCSIEKLGYLALRKASTTAPAAVIAAHRVNAPPRRQLTIQTKPRFEASSPESQKPELIIFDKDGTLICFHSMWIPWAMDTADRLEQATGMPLSREVYQLLGLCPVQGKVRPGLLAEGTMAQIKQEIQDLLVKRGLGRVHELDIIDMCIKDSQSRCPSTLRAIHDMQGLFTTLKNNDVKIAICTADNRVNTLSMLRRFNVEDLVDIVVCGDDPGSKPKPHPHNATFICRALRVAPENAVMVGDTLADLGMARAAGLGTAVGVLSGVGGIDHLESHADILIPHVGSLVPIFIGADNSEENHRITG</sequence>
<dbReference type="Proteomes" id="UP000054495">
    <property type="component" value="Unassembled WGS sequence"/>
</dbReference>
<dbReference type="SUPFAM" id="SSF56784">
    <property type="entry name" value="HAD-like"/>
    <property type="match status" value="1"/>
</dbReference>
<dbReference type="AlphaFoldDB" id="A0A0D6LGH1"/>
<dbReference type="InterPro" id="IPR050155">
    <property type="entry name" value="HAD-like_hydrolase_sf"/>
</dbReference>
<dbReference type="GO" id="GO:0006281">
    <property type="term" value="P:DNA repair"/>
    <property type="evidence" value="ECO:0007669"/>
    <property type="project" value="TreeGrafter"/>
</dbReference>
<gene>
    <name evidence="1" type="ORF">ANCCEY_09734</name>
</gene>
<reference evidence="1 2" key="1">
    <citation type="submission" date="2013-05" db="EMBL/GenBank/DDBJ databases">
        <title>Draft genome of the parasitic nematode Anyclostoma ceylanicum.</title>
        <authorList>
            <person name="Mitreva M."/>
        </authorList>
    </citation>
    <scope>NUCLEOTIDE SEQUENCE [LARGE SCALE GENOMIC DNA]</scope>
</reference>
<dbReference type="Gene3D" id="3.40.50.1000">
    <property type="entry name" value="HAD superfamily/HAD-like"/>
    <property type="match status" value="1"/>
</dbReference>